<feature type="domain" description="HTH marR-type" evidence="1">
    <location>
        <begin position="8"/>
        <end position="140"/>
    </location>
</feature>
<protein>
    <submittedName>
        <fullName evidence="2">MarR family winged helix-turn-helix transcriptional regulator</fullName>
    </submittedName>
</protein>
<evidence type="ECO:0000313" key="3">
    <source>
        <dbReference type="Proteomes" id="UP001139168"/>
    </source>
</evidence>
<dbReference type="Proteomes" id="UP001139168">
    <property type="component" value="Unassembled WGS sequence"/>
</dbReference>
<evidence type="ECO:0000259" key="1">
    <source>
        <dbReference type="PROSITE" id="PS50995"/>
    </source>
</evidence>
<comment type="caution">
    <text evidence="2">The sequence shown here is derived from an EMBL/GenBank/DDBJ whole genome shotgun (WGS) entry which is preliminary data.</text>
</comment>
<sequence>MAVNQRSAEELTTLIHRLQRQLRCIAQKIDDPQGPGTAMQGVMRVIGDHGEIRATELAEKLGIGTAGLSRHLSELVAMGYVSRRPHPGDGRAHLVSLTTAGTQAVAEEMRRRGAVLQHMLEDWTEEEARSASESLTRLTDTLQTSIRAMKPGTHQMPIPAGEDAK</sequence>
<dbReference type="InterPro" id="IPR036390">
    <property type="entry name" value="WH_DNA-bd_sf"/>
</dbReference>
<organism evidence="2 3">
    <name type="scientific">Arthrobacter gengyunqii</name>
    <dbReference type="NCBI Taxonomy" id="2886940"/>
    <lineage>
        <taxon>Bacteria</taxon>
        <taxon>Bacillati</taxon>
        <taxon>Actinomycetota</taxon>
        <taxon>Actinomycetes</taxon>
        <taxon>Micrococcales</taxon>
        <taxon>Micrococcaceae</taxon>
        <taxon>Arthrobacter</taxon>
    </lineage>
</organism>
<dbReference type="InterPro" id="IPR039422">
    <property type="entry name" value="MarR/SlyA-like"/>
</dbReference>
<dbReference type="InterPro" id="IPR036388">
    <property type="entry name" value="WH-like_DNA-bd_sf"/>
</dbReference>
<name>A0ABS8GNE9_9MICC</name>
<dbReference type="SMART" id="SM00347">
    <property type="entry name" value="HTH_MARR"/>
    <property type="match status" value="1"/>
</dbReference>
<dbReference type="SUPFAM" id="SSF46785">
    <property type="entry name" value="Winged helix' DNA-binding domain"/>
    <property type="match status" value="1"/>
</dbReference>
<dbReference type="PROSITE" id="PS50995">
    <property type="entry name" value="HTH_MARR_2"/>
    <property type="match status" value="1"/>
</dbReference>
<dbReference type="CDD" id="cd00090">
    <property type="entry name" value="HTH_ARSR"/>
    <property type="match status" value="1"/>
</dbReference>
<gene>
    <name evidence="2" type="ORF">LJ752_16840</name>
</gene>
<dbReference type="Gene3D" id="1.10.10.10">
    <property type="entry name" value="Winged helix-like DNA-binding domain superfamily/Winged helix DNA-binding domain"/>
    <property type="match status" value="1"/>
</dbReference>
<dbReference type="InterPro" id="IPR000835">
    <property type="entry name" value="HTH_MarR-typ"/>
</dbReference>
<accession>A0ABS8GNE9</accession>
<dbReference type="Pfam" id="PF12802">
    <property type="entry name" value="MarR_2"/>
    <property type="match status" value="1"/>
</dbReference>
<dbReference type="EMBL" id="JAJFZQ010000013">
    <property type="protein sequence ID" value="MCC3267698.1"/>
    <property type="molecule type" value="Genomic_DNA"/>
</dbReference>
<reference evidence="2" key="1">
    <citation type="submission" date="2021-10" db="EMBL/GenBank/DDBJ databases">
        <title>Novel species in genus Arthrobacter.</title>
        <authorList>
            <person name="Liu Y."/>
        </authorList>
    </citation>
    <scope>NUCLEOTIDE SEQUENCE</scope>
    <source>
        <strain evidence="2">Zg-Y786</strain>
    </source>
</reference>
<keyword evidence="3" id="KW-1185">Reference proteome</keyword>
<evidence type="ECO:0000313" key="2">
    <source>
        <dbReference type="EMBL" id="MCC3267698.1"/>
    </source>
</evidence>
<dbReference type="InterPro" id="IPR011991">
    <property type="entry name" value="ArsR-like_HTH"/>
</dbReference>
<proteinExistence type="predicted"/>
<dbReference type="RefSeq" id="WP_227892636.1">
    <property type="nucleotide sequence ID" value="NZ_JAJFZQ010000013.1"/>
</dbReference>
<dbReference type="PANTHER" id="PTHR33164:SF57">
    <property type="entry name" value="MARR-FAMILY TRANSCRIPTIONAL REGULATOR"/>
    <property type="match status" value="1"/>
</dbReference>
<dbReference type="PANTHER" id="PTHR33164">
    <property type="entry name" value="TRANSCRIPTIONAL REGULATOR, MARR FAMILY"/>
    <property type="match status" value="1"/>
</dbReference>
<dbReference type="PRINTS" id="PR00598">
    <property type="entry name" value="HTHMARR"/>
</dbReference>